<feature type="region of interest" description="Disordered" evidence="1">
    <location>
        <begin position="292"/>
        <end position="320"/>
    </location>
</feature>
<organism evidence="2 3">
    <name type="scientific">Lentinus brumalis</name>
    <dbReference type="NCBI Taxonomy" id="2498619"/>
    <lineage>
        <taxon>Eukaryota</taxon>
        <taxon>Fungi</taxon>
        <taxon>Dikarya</taxon>
        <taxon>Basidiomycota</taxon>
        <taxon>Agaricomycotina</taxon>
        <taxon>Agaricomycetes</taxon>
        <taxon>Polyporales</taxon>
        <taxon>Polyporaceae</taxon>
        <taxon>Lentinus</taxon>
    </lineage>
</organism>
<dbReference type="OrthoDB" id="2930792at2759"/>
<evidence type="ECO:0000313" key="2">
    <source>
        <dbReference type="EMBL" id="RDX48679.1"/>
    </source>
</evidence>
<evidence type="ECO:0000313" key="3">
    <source>
        <dbReference type="Proteomes" id="UP000256964"/>
    </source>
</evidence>
<sequence length="340" mass="37713">MARLTFPPPFTYAVIRMDPVTMVKDLGLDDPATLAEVEGMSPKKYLVYIEWPGELPMPDSRWCKYDINPIGTTLRPADERNGITPDMVLPISPNAKHEHGPEPVQPTPSFPFSNCYHWYFNTLRARVRVHKEGYDQSSSIFMSSLAVNRRFEDAYHRSIALLNKRGETSTSDTPATSSLSTSDLDLNSCEMQTISELYRRLAVKHGLLTSMSPGDGALDSDDDSDSDDLFGWDPDPATALLPLVDAWLEIEQHLSEDEIPSPVDFDAEIREVVAIIKRGLLRYASKGRAVSAASPSIRGGSSEDAPPPHSDSNSAGEDQGWRLAAESYEAFALNDWPRPE</sequence>
<accession>A0A371D831</accession>
<protein>
    <submittedName>
        <fullName evidence="2">Uncharacterized protein</fullName>
    </submittedName>
</protein>
<proteinExistence type="predicted"/>
<feature type="region of interest" description="Disordered" evidence="1">
    <location>
        <begin position="212"/>
        <end position="231"/>
    </location>
</feature>
<gene>
    <name evidence="2" type="ORF">OH76DRAFT_1483764</name>
</gene>
<dbReference type="EMBL" id="KZ857410">
    <property type="protein sequence ID" value="RDX48679.1"/>
    <property type="molecule type" value="Genomic_DNA"/>
</dbReference>
<name>A0A371D831_9APHY</name>
<reference evidence="2 3" key="1">
    <citation type="journal article" date="2018" name="Biotechnol. Biofuels">
        <title>Integrative visual omics of the white-rot fungus Polyporus brumalis exposes the biotechnological potential of its oxidative enzymes for delignifying raw plant biomass.</title>
        <authorList>
            <person name="Miyauchi S."/>
            <person name="Rancon A."/>
            <person name="Drula E."/>
            <person name="Hage H."/>
            <person name="Chaduli D."/>
            <person name="Favel A."/>
            <person name="Grisel S."/>
            <person name="Henrissat B."/>
            <person name="Herpoel-Gimbert I."/>
            <person name="Ruiz-Duenas F.J."/>
            <person name="Chevret D."/>
            <person name="Hainaut M."/>
            <person name="Lin J."/>
            <person name="Wang M."/>
            <person name="Pangilinan J."/>
            <person name="Lipzen A."/>
            <person name="Lesage-Meessen L."/>
            <person name="Navarro D."/>
            <person name="Riley R."/>
            <person name="Grigoriev I.V."/>
            <person name="Zhou S."/>
            <person name="Raouche S."/>
            <person name="Rosso M.N."/>
        </authorList>
    </citation>
    <scope>NUCLEOTIDE SEQUENCE [LARGE SCALE GENOMIC DNA]</scope>
    <source>
        <strain evidence="2 3">BRFM 1820</strain>
    </source>
</reference>
<dbReference type="Proteomes" id="UP000256964">
    <property type="component" value="Unassembled WGS sequence"/>
</dbReference>
<dbReference type="AlphaFoldDB" id="A0A371D831"/>
<feature type="compositionally biased region" description="Acidic residues" evidence="1">
    <location>
        <begin position="218"/>
        <end position="230"/>
    </location>
</feature>
<keyword evidence="3" id="KW-1185">Reference proteome</keyword>
<dbReference type="STRING" id="139420.A0A371D831"/>
<evidence type="ECO:0000256" key="1">
    <source>
        <dbReference type="SAM" id="MobiDB-lite"/>
    </source>
</evidence>